<dbReference type="SUPFAM" id="SSF56784">
    <property type="entry name" value="HAD-like"/>
    <property type="match status" value="1"/>
</dbReference>
<dbReference type="Proteomes" id="UP000027138">
    <property type="component" value="Unassembled WGS sequence"/>
</dbReference>
<protein>
    <recommendedName>
        <fullName evidence="9">Acid phosphatase</fullName>
    </recommendedName>
</protein>
<dbReference type="InterPro" id="IPR023214">
    <property type="entry name" value="HAD_sf"/>
</dbReference>
<evidence type="ECO:0000256" key="1">
    <source>
        <dbReference type="ARBA" id="ARBA00002410"/>
    </source>
</evidence>
<evidence type="ECO:0000313" key="8">
    <source>
        <dbReference type="Proteomes" id="UP000027138"/>
    </source>
</evidence>
<reference evidence="7 8" key="1">
    <citation type="journal article" date="2014" name="PLoS ONE">
        <title>Global Analysis of Gene Expression Profiles in Physic Nut (Jatropha curcas L.) Seedlings Exposed to Salt Stress.</title>
        <authorList>
            <person name="Zhang L."/>
            <person name="Zhang C."/>
            <person name="Wu P."/>
            <person name="Chen Y."/>
            <person name="Li M."/>
            <person name="Jiang H."/>
            <person name="Wu G."/>
        </authorList>
    </citation>
    <scope>NUCLEOTIDE SEQUENCE [LARGE SCALE GENOMIC DNA]</scope>
    <source>
        <strain evidence="8">cv. GZQX0401</strain>
        <tissue evidence="7">Young leaves</tissue>
    </source>
</reference>
<dbReference type="AlphaFoldDB" id="A0A067L8M2"/>
<evidence type="ECO:0008006" key="9">
    <source>
        <dbReference type="Google" id="ProtNLM"/>
    </source>
</evidence>
<comment type="similarity">
    <text evidence="5">Belongs to the APS1/VSP family.</text>
</comment>
<dbReference type="PANTHER" id="PTHR31284">
    <property type="entry name" value="ACID PHOSPHATASE-LIKE PROTEIN"/>
    <property type="match status" value="1"/>
</dbReference>
<dbReference type="Pfam" id="PF03767">
    <property type="entry name" value="Acid_phosphat_B"/>
    <property type="match status" value="1"/>
</dbReference>
<feature type="signal peptide" evidence="6">
    <location>
        <begin position="1"/>
        <end position="18"/>
    </location>
</feature>
<evidence type="ECO:0000256" key="3">
    <source>
        <dbReference type="ARBA" id="ARBA00022761"/>
    </source>
</evidence>
<evidence type="ECO:0000256" key="5">
    <source>
        <dbReference type="PIRNR" id="PIRNR002674"/>
    </source>
</evidence>
<dbReference type="PIRSF" id="PIRSF002674">
    <property type="entry name" value="VSP"/>
    <property type="match status" value="1"/>
</dbReference>
<name>A0A067L8M2_JATCU</name>
<evidence type="ECO:0000256" key="2">
    <source>
        <dbReference type="ARBA" id="ARBA00022729"/>
    </source>
</evidence>
<keyword evidence="2 6" id="KW-0732">Signal</keyword>
<keyword evidence="8" id="KW-1185">Reference proteome</keyword>
<feature type="chain" id="PRO_5001644424" description="Acid phosphatase" evidence="6">
    <location>
        <begin position="19"/>
        <end position="255"/>
    </location>
</feature>
<dbReference type="Gene3D" id="3.40.50.1000">
    <property type="entry name" value="HAD superfamily/HAD-like"/>
    <property type="match status" value="1"/>
</dbReference>
<keyword evidence="4" id="KW-0325">Glycoprotein</keyword>
<evidence type="ECO:0000256" key="6">
    <source>
        <dbReference type="SAM" id="SignalP"/>
    </source>
</evidence>
<evidence type="ECO:0000256" key="4">
    <source>
        <dbReference type="ARBA" id="ARBA00023180"/>
    </source>
</evidence>
<proteinExistence type="inferred from homology"/>
<dbReference type="InterPro" id="IPR005519">
    <property type="entry name" value="Acid_phosphat_B-like"/>
</dbReference>
<gene>
    <name evidence="7" type="ORF">JCGZ_24844</name>
</gene>
<dbReference type="InterPro" id="IPR014403">
    <property type="entry name" value="APS1/VSP"/>
</dbReference>
<sequence length="255" mass="28918">MAMLLLVVLVARFATSQGIITEAIILRRHCRPNCLSWRVANEANNTIGWTKFPTGCIDYVKDYLVGNHSQYRDDSQLVIDQAIDYLKNLSLPKDGTNDIWVFDIDDTVLSNVQYFIDIISGSESWNSILPANWVFTVPELAQDLAPALPESKRLYDEVLRLGVKVVFLTGRSEENRNVTVVNLVADGFGTWEKLILKSDEFQNSTTLEYKSTMRTRLEEQGYIIVGNIGDQWSDITGPSPGRRTFKLPNPMYYIA</sequence>
<dbReference type="EMBL" id="KK914327">
    <property type="protein sequence ID" value="KDP40845.1"/>
    <property type="molecule type" value="Genomic_DNA"/>
</dbReference>
<accession>A0A067L8M2</accession>
<comment type="function">
    <text evidence="1 5">May function as somatic storage protein during early seedling development.</text>
</comment>
<dbReference type="InterPro" id="IPR036412">
    <property type="entry name" value="HAD-like_sf"/>
</dbReference>
<evidence type="ECO:0000313" key="7">
    <source>
        <dbReference type="EMBL" id="KDP40845.1"/>
    </source>
</evidence>
<organism evidence="7 8">
    <name type="scientific">Jatropha curcas</name>
    <name type="common">Barbados nut</name>
    <dbReference type="NCBI Taxonomy" id="180498"/>
    <lineage>
        <taxon>Eukaryota</taxon>
        <taxon>Viridiplantae</taxon>
        <taxon>Streptophyta</taxon>
        <taxon>Embryophyta</taxon>
        <taxon>Tracheophyta</taxon>
        <taxon>Spermatophyta</taxon>
        <taxon>Magnoliopsida</taxon>
        <taxon>eudicotyledons</taxon>
        <taxon>Gunneridae</taxon>
        <taxon>Pentapetalae</taxon>
        <taxon>rosids</taxon>
        <taxon>fabids</taxon>
        <taxon>Malpighiales</taxon>
        <taxon>Euphorbiaceae</taxon>
        <taxon>Crotonoideae</taxon>
        <taxon>Jatropheae</taxon>
        <taxon>Jatropha</taxon>
    </lineage>
</organism>
<keyword evidence="3 5" id="KW-0758">Storage protein</keyword>
<dbReference type="GO" id="GO:0045735">
    <property type="term" value="F:nutrient reservoir activity"/>
    <property type="evidence" value="ECO:0007669"/>
    <property type="project" value="UniProtKB-UniRule"/>
</dbReference>
<dbReference type="PANTHER" id="PTHR31284:SF19">
    <property type="entry name" value="VEGETATIVE STORAGE PROTEIN 1-RELATED"/>
    <property type="match status" value="1"/>
</dbReference>
<dbReference type="OrthoDB" id="59415at2759"/>